<evidence type="ECO:0000313" key="13">
    <source>
        <dbReference type="EMBL" id="GFY66418.1"/>
    </source>
</evidence>
<evidence type="ECO:0000256" key="6">
    <source>
        <dbReference type="ARBA" id="ARBA00043742"/>
    </source>
</evidence>
<dbReference type="AlphaFoldDB" id="A0A8X6Y972"/>
<evidence type="ECO:0000256" key="7">
    <source>
        <dbReference type="ARBA" id="ARBA00044064"/>
    </source>
</evidence>
<gene>
    <name evidence="13" type="primary">NCL1_48543</name>
    <name evidence="13" type="ORF">TNIN_476402</name>
</gene>
<comment type="caution">
    <text evidence="13">The sequence shown here is derived from an EMBL/GenBank/DDBJ whole genome shotgun (WGS) entry which is preliminary data.</text>
</comment>
<dbReference type="SUPFAM" id="SSF53474">
    <property type="entry name" value="alpha/beta-Hydrolases"/>
    <property type="match status" value="1"/>
</dbReference>
<evidence type="ECO:0000256" key="1">
    <source>
        <dbReference type="ARBA" id="ARBA00008645"/>
    </source>
</evidence>
<reference evidence="13" key="1">
    <citation type="submission" date="2020-08" db="EMBL/GenBank/DDBJ databases">
        <title>Multicomponent nature underlies the extraordinary mechanical properties of spider dragline silk.</title>
        <authorList>
            <person name="Kono N."/>
            <person name="Nakamura H."/>
            <person name="Mori M."/>
            <person name="Yoshida Y."/>
            <person name="Ohtoshi R."/>
            <person name="Malay A.D."/>
            <person name="Moran D.A.P."/>
            <person name="Tomita M."/>
            <person name="Numata K."/>
            <person name="Arakawa K."/>
        </authorList>
    </citation>
    <scope>NUCLEOTIDE SEQUENCE</scope>
</reference>
<dbReference type="Proteomes" id="UP000886998">
    <property type="component" value="Unassembled WGS sequence"/>
</dbReference>
<dbReference type="PANTHER" id="PTHR46118">
    <property type="entry name" value="PROTEIN ABHD11"/>
    <property type="match status" value="1"/>
</dbReference>
<dbReference type="Gene3D" id="3.40.50.1820">
    <property type="entry name" value="alpha/beta hydrolase"/>
    <property type="match status" value="2"/>
</dbReference>
<comment type="catalytic activity">
    <reaction evidence="6">
        <text>a 1,3-diacyl-sn-glycerol + H2O = a 1-acyl-sn-glycerol + a fatty acid + H(+)</text>
        <dbReference type="Rhea" id="RHEA:38503"/>
        <dbReference type="ChEBI" id="CHEBI:15377"/>
        <dbReference type="ChEBI" id="CHEBI:15378"/>
        <dbReference type="ChEBI" id="CHEBI:28868"/>
        <dbReference type="ChEBI" id="CHEBI:64683"/>
        <dbReference type="ChEBI" id="CHEBI:77272"/>
    </reaction>
</comment>
<accession>A0A8X6Y972</accession>
<comment type="catalytic activity">
    <reaction evidence="10">
        <text>1-octadecanoyl-2-(9Z-octadecenoyl)-sn-glycerol + H2O = 2-(9Z-octadecenoyl)-glycerol + octadecanoate + H(+)</text>
        <dbReference type="Rhea" id="RHEA:77103"/>
        <dbReference type="ChEBI" id="CHEBI:15377"/>
        <dbReference type="ChEBI" id="CHEBI:15378"/>
        <dbReference type="ChEBI" id="CHEBI:25629"/>
        <dbReference type="ChEBI" id="CHEBI:73990"/>
        <dbReference type="ChEBI" id="CHEBI:75468"/>
    </reaction>
</comment>
<comment type="similarity">
    <text evidence="1">Belongs to the AB hydrolase superfamily.</text>
</comment>
<sequence length="503" mass="57309">MGNSLFSALLPYSHQTPDRFDRTSSVIAGAGTAILIKGSHSRPFMFPPRLTYRYGTDSASTLDILARKNLIWPCTADSISELSSDHNPVRFHFPRTSNFEMPPPQLNTTWSIFTNILANPDNFELPTANSTQEIDSQVSNLTNEILNARMNSLNLFYHSEQPYVQGELKELIKERNKARKTWQLSRHPQHKAELNRLQNKIKRKIYHYRQQAWEDNLSTLNAEDNSLWGIAKAFRKKSALNVPTGIALSDTNKTELTRVENFVKQLWISSYRSILLRNTCSHSPVRLAYQVFEPKEGANDQLPPLIFQHGVIASKETWGALPQILADRSKRKAYAVDTRNHGDSEWSDSITMETLSEDLLNFMKDKNIPKCAFIGHSLGGVSGLRAVLRKSGIVTRNSKIILPFAVKRESDGRYVLKADVKRILPFCCPFDDPSPGEVYEGPSYFLYGTKSPFKINEDEDHIKKHFRKAKLIPLEGAGHYIHLNFPEEFLKIVLERLLQSPNK</sequence>
<feature type="domain" description="AB hydrolase-1" evidence="12">
    <location>
        <begin position="303"/>
        <end position="390"/>
    </location>
</feature>
<dbReference type="EMBL" id="BMAV01016035">
    <property type="protein sequence ID" value="GFY66418.1"/>
    <property type="molecule type" value="Genomic_DNA"/>
</dbReference>
<dbReference type="InterPro" id="IPR000073">
    <property type="entry name" value="AB_hydrolase_1"/>
</dbReference>
<comment type="catalytic activity">
    <reaction evidence="8">
        <text>1-octadecanoyl-2-(4Z,7Z,10Z,13Z,16Z,19Z-docosahexaenoyl)-sn-glycerol + H2O = 2-(4Z,7Z,10Z,13Z,16Z,19Z-docosahexaenoyl)-glycerol + octadecanoate + H(+)</text>
        <dbReference type="Rhea" id="RHEA:77107"/>
        <dbReference type="ChEBI" id="CHEBI:15377"/>
        <dbReference type="ChEBI" id="CHEBI:15378"/>
        <dbReference type="ChEBI" id="CHEBI:25629"/>
        <dbReference type="ChEBI" id="CHEBI:77129"/>
        <dbReference type="ChEBI" id="CHEBI:186738"/>
    </reaction>
</comment>
<name>A0A8X6Y972_9ARAC</name>
<proteinExistence type="inferred from homology"/>
<dbReference type="EC" id="3.1.1.116" evidence="3"/>
<organism evidence="13 14">
    <name type="scientific">Trichonephila inaurata madagascariensis</name>
    <dbReference type="NCBI Taxonomy" id="2747483"/>
    <lineage>
        <taxon>Eukaryota</taxon>
        <taxon>Metazoa</taxon>
        <taxon>Ecdysozoa</taxon>
        <taxon>Arthropoda</taxon>
        <taxon>Chelicerata</taxon>
        <taxon>Arachnida</taxon>
        <taxon>Araneae</taxon>
        <taxon>Araneomorphae</taxon>
        <taxon>Entelegynae</taxon>
        <taxon>Araneoidea</taxon>
        <taxon>Nephilidae</taxon>
        <taxon>Trichonephila</taxon>
        <taxon>Trichonephila inaurata</taxon>
    </lineage>
</organism>
<evidence type="ECO:0000259" key="12">
    <source>
        <dbReference type="Pfam" id="PF00561"/>
    </source>
</evidence>
<protein>
    <recommendedName>
        <fullName evidence="7">sn-1-specific diacylglycerol lipase ABHD11</fullName>
        <ecNumber evidence="3">3.1.1.116</ecNumber>
    </recommendedName>
    <alternativeName>
        <fullName evidence="4">Alpha/beta hydrolase domain-containing protein 11</fullName>
    </alternativeName>
</protein>
<evidence type="ECO:0000256" key="5">
    <source>
        <dbReference type="ARBA" id="ARBA00043667"/>
    </source>
</evidence>
<comment type="catalytic activity">
    <reaction evidence="11">
        <text>1-octadecanoyl-2-(5Z,8Z,11Z,14Z-eicosatetraenoyl)-sn-glycerol + H2O = 2-(5Z,8Z,11Z,14Z-eicosatetraenoyl)-glycerol + octadecanoate + H(+)</text>
        <dbReference type="Rhea" id="RHEA:38507"/>
        <dbReference type="ChEBI" id="CHEBI:15377"/>
        <dbReference type="ChEBI" id="CHEBI:15378"/>
        <dbReference type="ChEBI" id="CHEBI:25629"/>
        <dbReference type="ChEBI" id="CHEBI:52392"/>
        <dbReference type="ChEBI" id="CHEBI:75728"/>
    </reaction>
</comment>
<dbReference type="PANTHER" id="PTHR46118:SF4">
    <property type="entry name" value="PROTEIN ABHD11"/>
    <property type="match status" value="1"/>
</dbReference>
<dbReference type="InterPro" id="IPR029058">
    <property type="entry name" value="AB_hydrolase_fold"/>
</dbReference>
<evidence type="ECO:0000256" key="3">
    <source>
        <dbReference type="ARBA" id="ARBA00026104"/>
    </source>
</evidence>
<keyword evidence="14" id="KW-1185">Reference proteome</keyword>
<evidence type="ECO:0000256" key="4">
    <source>
        <dbReference type="ARBA" id="ARBA00042703"/>
    </source>
</evidence>
<dbReference type="GO" id="GO:0052689">
    <property type="term" value="F:carboxylic ester hydrolase activity"/>
    <property type="evidence" value="ECO:0007669"/>
    <property type="project" value="TreeGrafter"/>
</dbReference>
<evidence type="ECO:0000256" key="11">
    <source>
        <dbReference type="ARBA" id="ARBA00048919"/>
    </source>
</evidence>
<keyword evidence="2" id="KW-0378">Hydrolase</keyword>
<comment type="catalytic activity">
    <reaction evidence="5">
        <text>a 1,2-diacyl-sn-glycerol + H2O = a 2-acylglycerol + a fatty acid + H(+)</text>
        <dbReference type="Rhea" id="RHEA:33275"/>
        <dbReference type="ChEBI" id="CHEBI:15377"/>
        <dbReference type="ChEBI" id="CHEBI:15378"/>
        <dbReference type="ChEBI" id="CHEBI:17389"/>
        <dbReference type="ChEBI" id="CHEBI:17815"/>
        <dbReference type="ChEBI" id="CHEBI:28868"/>
        <dbReference type="EC" id="3.1.1.116"/>
    </reaction>
</comment>
<dbReference type="Pfam" id="PF00561">
    <property type="entry name" value="Abhydrolase_1"/>
    <property type="match status" value="1"/>
</dbReference>
<evidence type="ECO:0000256" key="8">
    <source>
        <dbReference type="ARBA" id="ARBA00048283"/>
    </source>
</evidence>
<evidence type="ECO:0000256" key="10">
    <source>
        <dbReference type="ARBA" id="ARBA00048513"/>
    </source>
</evidence>
<comment type="catalytic activity">
    <reaction evidence="9">
        <text>1,2-didecanoylglycerol + H2O = decanoylglycerol + decanoate + H(+)</text>
        <dbReference type="Rhea" id="RHEA:48596"/>
        <dbReference type="ChEBI" id="CHEBI:11152"/>
        <dbReference type="ChEBI" id="CHEBI:15377"/>
        <dbReference type="ChEBI" id="CHEBI:15378"/>
        <dbReference type="ChEBI" id="CHEBI:27689"/>
        <dbReference type="ChEBI" id="CHEBI:90605"/>
    </reaction>
</comment>
<evidence type="ECO:0000256" key="2">
    <source>
        <dbReference type="ARBA" id="ARBA00022801"/>
    </source>
</evidence>
<evidence type="ECO:0000313" key="14">
    <source>
        <dbReference type="Proteomes" id="UP000886998"/>
    </source>
</evidence>
<evidence type="ECO:0000256" key="9">
    <source>
        <dbReference type="ARBA" id="ARBA00048504"/>
    </source>
</evidence>